<evidence type="ECO:0000313" key="10">
    <source>
        <dbReference type="Proteomes" id="UP000015101"/>
    </source>
</evidence>
<dbReference type="AlphaFoldDB" id="T1FSV5"/>
<dbReference type="GO" id="GO:0000407">
    <property type="term" value="C:phagophore assembly site"/>
    <property type="evidence" value="ECO:0000318"/>
    <property type="project" value="GO_Central"/>
</dbReference>
<keyword evidence="10" id="KW-1185">Reference proteome</keyword>
<feature type="region of interest" description="Disordered" evidence="6">
    <location>
        <begin position="398"/>
        <end position="431"/>
    </location>
</feature>
<accession>T1FSV5</accession>
<dbReference type="InterPro" id="IPR045269">
    <property type="entry name" value="Atg1-like"/>
</dbReference>
<feature type="compositionally biased region" description="Low complexity" evidence="6">
    <location>
        <begin position="398"/>
        <end position="409"/>
    </location>
</feature>
<dbReference type="Proteomes" id="UP000015101">
    <property type="component" value="Unassembled WGS sequence"/>
</dbReference>
<dbReference type="GO" id="GO:0048675">
    <property type="term" value="P:axon extension"/>
    <property type="evidence" value="ECO:0000318"/>
    <property type="project" value="GO_Central"/>
</dbReference>
<dbReference type="STRING" id="6412.T1FSV5"/>
<dbReference type="eggNOG" id="KOG0595">
    <property type="taxonomic scope" value="Eukaryota"/>
</dbReference>
<dbReference type="EMBL" id="KB096325">
    <property type="protein sequence ID" value="ESO05490.1"/>
    <property type="molecule type" value="Genomic_DNA"/>
</dbReference>
<dbReference type="InterPro" id="IPR000719">
    <property type="entry name" value="Prot_kinase_dom"/>
</dbReference>
<dbReference type="InterPro" id="IPR011009">
    <property type="entry name" value="Kinase-like_dom_sf"/>
</dbReference>
<dbReference type="SMART" id="SM00220">
    <property type="entry name" value="S_TKc"/>
    <property type="match status" value="1"/>
</dbReference>
<feature type="domain" description="Protein kinase" evidence="7">
    <location>
        <begin position="12"/>
        <end position="268"/>
    </location>
</feature>
<dbReference type="EnsemblMetazoa" id="HelroT191310">
    <property type="protein sequence ID" value="HelroP191310"/>
    <property type="gene ID" value="HelroG191310"/>
</dbReference>
<evidence type="ECO:0000256" key="5">
    <source>
        <dbReference type="PROSITE-ProRule" id="PRU10141"/>
    </source>
</evidence>
<dbReference type="GO" id="GO:0005524">
    <property type="term" value="F:ATP binding"/>
    <property type="evidence" value="ECO:0007669"/>
    <property type="project" value="UniProtKB-UniRule"/>
</dbReference>
<reference evidence="9" key="3">
    <citation type="submission" date="2015-06" db="UniProtKB">
        <authorList>
            <consortium name="EnsemblMetazoa"/>
        </authorList>
    </citation>
    <scope>IDENTIFICATION</scope>
</reference>
<dbReference type="GO" id="GO:0005737">
    <property type="term" value="C:cytoplasm"/>
    <property type="evidence" value="ECO:0000318"/>
    <property type="project" value="GO_Central"/>
</dbReference>
<evidence type="ECO:0000313" key="8">
    <source>
        <dbReference type="EMBL" id="ESO05490.1"/>
    </source>
</evidence>
<dbReference type="GeneID" id="20211902"/>
<gene>
    <name evidence="9" type="primary">20211902</name>
    <name evidence="8" type="ORF">HELRODRAFT_191310</name>
</gene>
<name>T1FSV5_HELRO</name>
<dbReference type="CTD" id="20211902"/>
<evidence type="ECO:0000256" key="2">
    <source>
        <dbReference type="ARBA" id="ARBA00022741"/>
    </source>
</evidence>
<protein>
    <recommendedName>
        <fullName evidence="7">Protein kinase domain-containing protein</fullName>
    </recommendedName>
</protein>
<dbReference type="GO" id="GO:0034045">
    <property type="term" value="C:phagophore assembly site membrane"/>
    <property type="evidence" value="ECO:0000318"/>
    <property type="project" value="GO_Central"/>
</dbReference>
<dbReference type="PANTHER" id="PTHR24348:SF22">
    <property type="entry name" value="NON-SPECIFIC SERINE_THREONINE PROTEIN KINASE"/>
    <property type="match status" value="1"/>
</dbReference>
<evidence type="ECO:0000313" key="9">
    <source>
        <dbReference type="EnsemblMetazoa" id="HelroP191310"/>
    </source>
</evidence>
<dbReference type="GO" id="GO:0034727">
    <property type="term" value="P:piecemeal microautophagy of the nucleus"/>
    <property type="evidence" value="ECO:0000318"/>
    <property type="project" value="GO_Central"/>
</dbReference>
<evidence type="ECO:0000259" key="7">
    <source>
        <dbReference type="PROSITE" id="PS50011"/>
    </source>
</evidence>
<keyword evidence="4 5" id="KW-0067">ATP-binding</keyword>
<keyword evidence="3" id="KW-0418">Kinase</keyword>
<reference evidence="8 10" key="2">
    <citation type="journal article" date="2013" name="Nature">
        <title>Insights into bilaterian evolution from three spiralian genomes.</title>
        <authorList>
            <person name="Simakov O."/>
            <person name="Marletaz F."/>
            <person name="Cho S.J."/>
            <person name="Edsinger-Gonzales E."/>
            <person name="Havlak P."/>
            <person name="Hellsten U."/>
            <person name="Kuo D.H."/>
            <person name="Larsson T."/>
            <person name="Lv J."/>
            <person name="Arendt D."/>
            <person name="Savage R."/>
            <person name="Osoegawa K."/>
            <person name="de Jong P."/>
            <person name="Grimwood J."/>
            <person name="Chapman J.A."/>
            <person name="Shapiro H."/>
            <person name="Aerts A."/>
            <person name="Otillar R.P."/>
            <person name="Terry A.Y."/>
            <person name="Boore J.L."/>
            <person name="Grigoriev I.V."/>
            <person name="Lindberg D.R."/>
            <person name="Seaver E.C."/>
            <person name="Weisblat D.A."/>
            <person name="Putnam N.H."/>
            <person name="Rokhsar D.S."/>
        </authorList>
    </citation>
    <scope>NUCLEOTIDE SEQUENCE</scope>
</reference>
<dbReference type="PANTHER" id="PTHR24348">
    <property type="entry name" value="SERINE/THREONINE-PROTEIN KINASE UNC-51-RELATED"/>
    <property type="match status" value="1"/>
</dbReference>
<dbReference type="HOGENOM" id="CLU_011264_1_0_1"/>
<proteinExistence type="predicted"/>
<dbReference type="PROSITE" id="PS50011">
    <property type="entry name" value="PROTEIN_KINASE_DOM"/>
    <property type="match status" value="1"/>
</dbReference>
<evidence type="ECO:0000256" key="4">
    <source>
        <dbReference type="ARBA" id="ARBA00022840"/>
    </source>
</evidence>
<dbReference type="InterPro" id="IPR017441">
    <property type="entry name" value="Protein_kinase_ATP_BS"/>
</dbReference>
<dbReference type="PROSITE" id="PS00107">
    <property type="entry name" value="PROTEIN_KINASE_ATP"/>
    <property type="match status" value="1"/>
</dbReference>
<dbReference type="InParanoid" id="T1FSV5"/>
<dbReference type="GO" id="GO:0061709">
    <property type="term" value="P:reticulophagy"/>
    <property type="evidence" value="ECO:0000318"/>
    <property type="project" value="GO_Central"/>
</dbReference>
<dbReference type="GO" id="GO:0005829">
    <property type="term" value="C:cytosol"/>
    <property type="evidence" value="ECO:0000318"/>
    <property type="project" value="GO_Central"/>
</dbReference>
<sequence>MLRKLPGHFQIDDSFHILGQGAFGAVFLGHDNRTQNCKVAIKMAQKKGFTDKQLLKERKILEDLKSAAHKNLVAFLSFEEIPDYFAFITEYCNGGDFESFMRAMMPIHNDTIAMFLRHMSQGMQALSSHNIVHRDLKPANILIHHGPSESVFKIADFGFARVLNEGFMAATICGSPSYMAPEIHLNSRYDFKADLWSIGVITHQCMTGKLPFQFKTQEELRWFFRHREINIEFPEIANSDLKDLISGLLVKRPRDRMNFDQFLEHPFLQFGTKSDKGFVIPEQMEEQRRIKLKKSLQKGGEDLKKEEESEDDDEVFMKDFEMVNADQIDEIPSQSLPRTSTVARPSVMGALKYIGGLPMQNLNKLLQYASIVAPAKTTPSVTKNNRIRSEVKFMMTGSSSFSSLSSGSSDNLHDTGNRQPRRHYQQRQQEKQLQLLEQKEKRHHQRLLHSRSLMTKEQIEFIDKLDFLVQVGFCMRKVADDGCRLGEEEENRLRARRGSDVELCVQAQGRFLQQSKSMSALHVASQHQKEQLVLYMRALEILHEGIESAKTAHGGKRFDGVGLQNVLDNLIFCYQECHNATNRLKQKTPVDRTINVEKVLYRHSLTAIDNSVRIAKYGPSEMCMEELKLAYILLHWIECMAILEPDKRIVRRIKHEVEAKIRELDMEGFVYL</sequence>
<dbReference type="GO" id="GO:0004674">
    <property type="term" value="F:protein serine/threonine kinase activity"/>
    <property type="evidence" value="ECO:0000318"/>
    <property type="project" value="GO_Central"/>
</dbReference>
<dbReference type="Gene3D" id="1.10.510.10">
    <property type="entry name" value="Transferase(Phosphotransferase) domain 1"/>
    <property type="match status" value="1"/>
</dbReference>
<dbReference type="EMBL" id="AMQM01003794">
    <property type="status" value="NOT_ANNOTATED_CDS"/>
    <property type="molecule type" value="Genomic_DNA"/>
</dbReference>
<dbReference type="OrthoDB" id="346907at2759"/>
<dbReference type="KEGG" id="hro:HELRODRAFT_191310"/>
<dbReference type="InterPro" id="IPR008271">
    <property type="entry name" value="Ser/Thr_kinase_AS"/>
</dbReference>
<evidence type="ECO:0000256" key="6">
    <source>
        <dbReference type="SAM" id="MobiDB-lite"/>
    </source>
</evidence>
<reference evidence="10" key="1">
    <citation type="submission" date="2012-12" db="EMBL/GenBank/DDBJ databases">
        <authorList>
            <person name="Hellsten U."/>
            <person name="Grimwood J."/>
            <person name="Chapman J.A."/>
            <person name="Shapiro H."/>
            <person name="Aerts A."/>
            <person name="Otillar R.P."/>
            <person name="Terry A.Y."/>
            <person name="Boore J.L."/>
            <person name="Simakov O."/>
            <person name="Marletaz F."/>
            <person name="Cho S.-J."/>
            <person name="Edsinger-Gonzales E."/>
            <person name="Havlak P."/>
            <person name="Kuo D.-H."/>
            <person name="Larsson T."/>
            <person name="Lv J."/>
            <person name="Arendt D."/>
            <person name="Savage R."/>
            <person name="Osoegawa K."/>
            <person name="de Jong P."/>
            <person name="Lindberg D.R."/>
            <person name="Seaver E.C."/>
            <person name="Weisblat D.A."/>
            <person name="Putnam N.H."/>
            <person name="Grigoriev I.V."/>
            <person name="Rokhsar D.S."/>
        </authorList>
    </citation>
    <scope>NUCLEOTIDE SEQUENCE</scope>
</reference>
<dbReference type="SUPFAM" id="SSF56112">
    <property type="entry name" value="Protein kinase-like (PK-like)"/>
    <property type="match status" value="1"/>
</dbReference>
<dbReference type="GO" id="GO:0005776">
    <property type="term" value="C:autophagosome"/>
    <property type="evidence" value="ECO:0000318"/>
    <property type="project" value="GO_Central"/>
</dbReference>
<dbReference type="Pfam" id="PF00069">
    <property type="entry name" value="Pkinase"/>
    <property type="match status" value="1"/>
</dbReference>
<keyword evidence="2 5" id="KW-0547">Nucleotide-binding</keyword>
<dbReference type="RefSeq" id="XP_009016123.1">
    <property type="nucleotide sequence ID" value="XM_009017875.1"/>
</dbReference>
<dbReference type="GO" id="GO:0010506">
    <property type="term" value="P:regulation of autophagy"/>
    <property type="evidence" value="ECO:0000318"/>
    <property type="project" value="GO_Central"/>
</dbReference>
<organism evidence="9 10">
    <name type="scientific">Helobdella robusta</name>
    <name type="common">Californian leech</name>
    <dbReference type="NCBI Taxonomy" id="6412"/>
    <lineage>
        <taxon>Eukaryota</taxon>
        <taxon>Metazoa</taxon>
        <taxon>Spiralia</taxon>
        <taxon>Lophotrochozoa</taxon>
        <taxon>Annelida</taxon>
        <taxon>Clitellata</taxon>
        <taxon>Hirudinea</taxon>
        <taxon>Rhynchobdellida</taxon>
        <taxon>Glossiphoniidae</taxon>
        <taxon>Helobdella</taxon>
    </lineage>
</organism>
<dbReference type="GO" id="GO:0042594">
    <property type="term" value="P:response to starvation"/>
    <property type="evidence" value="ECO:0000318"/>
    <property type="project" value="GO_Central"/>
</dbReference>
<keyword evidence="1" id="KW-0808">Transferase</keyword>
<dbReference type="GO" id="GO:0000045">
    <property type="term" value="P:autophagosome assembly"/>
    <property type="evidence" value="ECO:0000318"/>
    <property type="project" value="GO_Central"/>
</dbReference>
<feature type="binding site" evidence="5">
    <location>
        <position position="42"/>
    </location>
    <ligand>
        <name>ATP</name>
        <dbReference type="ChEBI" id="CHEBI:30616"/>
    </ligand>
</feature>
<evidence type="ECO:0000256" key="3">
    <source>
        <dbReference type="ARBA" id="ARBA00022777"/>
    </source>
</evidence>
<dbReference type="PROSITE" id="PS00108">
    <property type="entry name" value="PROTEIN_KINASE_ST"/>
    <property type="match status" value="1"/>
</dbReference>
<dbReference type="FunCoup" id="T1FSV5">
    <property type="interactions" value="673"/>
</dbReference>
<evidence type="ECO:0000256" key="1">
    <source>
        <dbReference type="ARBA" id="ARBA00022679"/>
    </source>
</evidence>
<dbReference type="GO" id="GO:0000423">
    <property type="term" value="P:mitophagy"/>
    <property type="evidence" value="ECO:0000318"/>
    <property type="project" value="GO_Central"/>
</dbReference>